<keyword evidence="2" id="KW-1185">Reference proteome</keyword>
<proteinExistence type="predicted"/>
<sequence length="205" mass="23705">MNKPLDKEVNVEWSNKYWPLVWKGNPMVQELHESFKQFDKEENMKFIKYIVQKSRETKLPIVTAFVDPKTKTIASIHTDSRTKLDPTTHSTMKCIAEIAEKELLRRQRSGPAGDDPTTNNYLCLNYHVYTTHEPCNMCAMAMLHSRISKLVYIRDSKLTGGIGEESGAGYMIHLSCQLNWKFESFRYVADDDEANVDDVDMYINV</sequence>
<dbReference type="EMBL" id="BSXS01006913">
    <property type="protein sequence ID" value="GME86548.1"/>
    <property type="molecule type" value="Genomic_DNA"/>
</dbReference>
<evidence type="ECO:0000313" key="2">
    <source>
        <dbReference type="Proteomes" id="UP001165064"/>
    </source>
</evidence>
<comment type="caution">
    <text evidence="1">The sequence shown here is derived from an EMBL/GenBank/DDBJ whole genome shotgun (WGS) entry which is preliminary data.</text>
</comment>
<name>A0ACB5TE56_AMBMO</name>
<gene>
    <name evidence="1" type="ORF">Amon02_000802000</name>
</gene>
<organism evidence="1 2">
    <name type="scientific">Ambrosiozyma monospora</name>
    <name type="common">Yeast</name>
    <name type="synonym">Endomycopsis monosporus</name>
    <dbReference type="NCBI Taxonomy" id="43982"/>
    <lineage>
        <taxon>Eukaryota</taxon>
        <taxon>Fungi</taxon>
        <taxon>Dikarya</taxon>
        <taxon>Ascomycota</taxon>
        <taxon>Saccharomycotina</taxon>
        <taxon>Pichiomycetes</taxon>
        <taxon>Pichiales</taxon>
        <taxon>Pichiaceae</taxon>
        <taxon>Ambrosiozyma</taxon>
    </lineage>
</organism>
<evidence type="ECO:0000313" key="1">
    <source>
        <dbReference type="EMBL" id="GME86548.1"/>
    </source>
</evidence>
<accession>A0ACB5TE56</accession>
<protein>
    <submittedName>
        <fullName evidence="1">Unnamed protein product</fullName>
    </submittedName>
</protein>
<reference evidence="1" key="1">
    <citation type="submission" date="2023-04" db="EMBL/GenBank/DDBJ databases">
        <title>Ambrosiozyma monospora NBRC 10751.</title>
        <authorList>
            <person name="Ichikawa N."/>
            <person name="Sato H."/>
            <person name="Tonouchi N."/>
        </authorList>
    </citation>
    <scope>NUCLEOTIDE SEQUENCE</scope>
    <source>
        <strain evidence="1">NBRC 10751</strain>
    </source>
</reference>
<dbReference type="Proteomes" id="UP001165064">
    <property type="component" value="Unassembled WGS sequence"/>
</dbReference>